<evidence type="ECO:0000313" key="3">
    <source>
        <dbReference type="Proteomes" id="UP001146351"/>
    </source>
</evidence>
<organism evidence="2 3">
    <name type="scientific">Penicillium capsulatum</name>
    <dbReference type="NCBI Taxonomy" id="69766"/>
    <lineage>
        <taxon>Eukaryota</taxon>
        <taxon>Fungi</taxon>
        <taxon>Dikarya</taxon>
        <taxon>Ascomycota</taxon>
        <taxon>Pezizomycotina</taxon>
        <taxon>Eurotiomycetes</taxon>
        <taxon>Eurotiomycetidae</taxon>
        <taxon>Eurotiales</taxon>
        <taxon>Aspergillaceae</taxon>
        <taxon>Penicillium</taxon>
    </lineage>
</organism>
<reference evidence="2" key="2">
    <citation type="journal article" date="2023" name="IMA Fungus">
        <title>Comparative genomic study of the Penicillium genus elucidates a diverse pangenome and 15 lateral gene transfer events.</title>
        <authorList>
            <person name="Petersen C."/>
            <person name="Sorensen T."/>
            <person name="Nielsen M.R."/>
            <person name="Sondergaard T.E."/>
            <person name="Sorensen J.L."/>
            <person name="Fitzpatrick D.A."/>
            <person name="Frisvad J.C."/>
            <person name="Nielsen K.L."/>
        </authorList>
    </citation>
    <scope>NUCLEOTIDE SEQUENCE</scope>
    <source>
        <strain evidence="2">IBT 21917</strain>
    </source>
</reference>
<dbReference type="AlphaFoldDB" id="A0A9W9HSX5"/>
<accession>A0A9W9HSX5</accession>
<comment type="caution">
    <text evidence="2">The sequence shown here is derived from an EMBL/GenBank/DDBJ whole genome shotgun (WGS) entry which is preliminary data.</text>
</comment>
<dbReference type="EMBL" id="JAPQKO010000006">
    <property type="protein sequence ID" value="KAJ5156707.1"/>
    <property type="molecule type" value="Genomic_DNA"/>
</dbReference>
<dbReference type="OrthoDB" id="4294304at2759"/>
<dbReference type="Proteomes" id="UP001146351">
    <property type="component" value="Unassembled WGS sequence"/>
</dbReference>
<gene>
    <name evidence="2" type="ORF">N7492_009510</name>
</gene>
<protein>
    <submittedName>
        <fullName evidence="2">Uncharacterized protein</fullName>
    </submittedName>
</protein>
<proteinExistence type="predicted"/>
<sequence>MDPESYGMMDTAEDGPSGPRAEYPESLLAQVRAACQIPAIQGQVFIAIHECCEPLGSHDFMILGIYSTLNSANSAALDLFKREYEFFFACNHHMSRWVERRPHAPHIPCSLDEWESGGVYDDGKPGNTVLWEVHNGAVSLRALVGDEGDAYHVYVERYTVQ</sequence>
<evidence type="ECO:0000313" key="2">
    <source>
        <dbReference type="EMBL" id="KAJ5156707.1"/>
    </source>
</evidence>
<feature type="region of interest" description="Disordered" evidence="1">
    <location>
        <begin position="1"/>
        <end position="21"/>
    </location>
</feature>
<name>A0A9W9HSX5_9EURO</name>
<reference evidence="2" key="1">
    <citation type="submission" date="2022-11" db="EMBL/GenBank/DDBJ databases">
        <authorList>
            <person name="Petersen C."/>
        </authorList>
    </citation>
    <scope>NUCLEOTIDE SEQUENCE</scope>
    <source>
        <strain evidence="2">IBT 21917</strain>
    </source>
</reference>
<keyword evidence="3" id="KW-1185">Reference proteome</keyword>
<evidence type="ECO:0000256" key="1">
    <source>
        <dbReference type="SAM" id="MobiDB-lite"/>
    </source>
</evidence>